<keyword evidence="2" id="KW-1185">Reference proteome</keyword>
<dbReference type="RefSeq" id="WP_103523548.1">
    <property type="nucleotide sequence ID" value="NZ_JAIZDC010000003.1"/>
</dbReference>
<accession>A0A454JLS8</accession>
<reference evidence="1 2" key="1">
    <citation type="submission" date="2018-10" db="EMBL/GenBank/DDBJ databases">
        <title>Draft genome sequence of Aquitalea MWU14-2217 isolated from a wild cranberry bog in Provincetown, Massachusetts.</title>
        <authorList>
            <person name="Ebadzadsahrai G."/>
            <person name="Soby S."/>
        </authorList>
    </citation>
    <scope>NUCLEOTIDE SEQUENCE [LARGE SCALE GENOMIC DNA]</scope>
    <source>
        <strain evidence="1 2">MWU14-2217</strain>
    </source>
</reference>
<evidence type="ECO:0008006" key="3">
    <source>
        <dbReference type="Google" id="ProtNLM"/>
    </source>
</evidence>
<gene>
    <name evidence="1" type="ORF">EAY64_04255</name>
</gene>
<name>A0A454JLS8_9NEIS</name>
<proteinExistence type="predicted"/>
<dbReference type="Pfam" id="PF07963">
    <property type="entry name" value="N_methyl"/>
    <property type="match status" value="1"/>
</dbReference>
<dbReference type="Proteomes" id="UP000274139">
    <property type="component" value="Unassembled WGS sequence"/>
</dbReference>
<dbReference type="OrthoDB" id="8592374at2"/>
<organism evidence="1 2">
    <name type="scientific">Aquitalea palustris</name>
    <dbReference type="NCBI Taxonomy" id="2480983"/>
    <lineage>
        <taxon>Bacteria</taxon>
        <taxon>Pseudomonadati</taxon>
        <taxon>Pseudomonadota</taxon>
        <taxon>Betaproteobacteria</taxon>
        <taxon>Neisseriales</taxon>
        <taxon>Chromobacteriaceae</taxon>
        <taxon>Aquitalea</taxon>
    </lineage>
</organism>
<evidence type="ECO:0000313" key="2">
    <source>
        <dbReference type="Proteomes" id="UP000274139"/>
    </source>
</evidence>
<sequence>MPAARGFSLVELMLSILLGLLLCGLLWQSLHAVLQSRSFASARLASQQEARFVLQQLAHDLRMAGSFACAGPAQWPASRVKLMPQAGEGALSLSYGDGGIALLAEPADSQGQISRWRLLQPPPAWSAGQLLLLASCRRIDLLTLGSDVFLQQQDGAFWLQLALASPLAVHMAEHHLPSLELLALQQRHYRLDQGSAEGKLWLEQTGQPVLWLASGIARLQLQVETLPACPGSAPRQWWTLQLAMRPAGSSAAPMPYRLQVMSRAGPACPG</sequence>
<dbReference type="InterPro" id="IPR012902">
    <property type="entry name" value="N_methyl_site"/>
</dbReference>
<dbReference type="EMBL" id="RFAR01000012">
    <property type="protein sequence ID" value="RMD00848.1"/>
    <property type="molecule type" value="Genomic_DNA"/>
</dbReference>
<protein>
    <recommendedName>
        <fullName evidence="3">Prepilin-type N-terminal cleavage/methylation domain-containing protein</fullName>
    </recommendedName>
</protein>
<comment type="caution">
    <text evidence="1">The sequence shown here is derived from an EMBL/GenBank/DDBJ whole genome shotgun (WGS) entry which is preliminary data.</text>
</comment>
<evidence type="ECO:0000313" key="1">
    <source>
        <dbReference type="EMBL" id="RMD00848.1"/>
    </source>
</evidence>
<dbReference type="AlphaFoldDB" id="A0A454JLS8"/>